<feature type="signal peptide" evidence="1">
    <location>
        <begin position="1"/>
        <end position="35"/>
    </location>
</feature>
<keyword evidence="3" id="KW-1185">Reference proteome</keyword>
<evidence type="ECO:0000256" key="1">
    <source>
        <dbReference type="SAM" id="SignalP"/>
    </source>
</evidence>
<accession>A0A3S0ZVY6</accession>
<dbReference type="AlphaFoldDB" id="A0A3S0ZVY6"/>
<proteinExistence type="predicted"/>
<sequence>MSTLRMPTKKRTLITLIYASAQLLVLGEGAGSTAASVSNSLGCHVYRAPSACEHYHLVSQLRFHAFIDRRALDTTCSQSQTAMSCVDNLLVGCNSVVRMPFDMQKAVLNAVCRNRKQEFLDSSNCFSIGSLQQRIALRCLSQASNERRMRIAPCRLTEDIISCGAEAVRMTDGCDVQDSQLMAGLLFDFLSVICETWKAGKSGN</sequence>
<dbReference type="OrthoDB" id="6156144at2759"/>
<organism evidence="2 3">
    <name type="scientific">Elysia chlorotica</name>
    <name type="common">Eastern emerald elysia</name>
    <name type="synonym">Sea slug</name>
    <dbReference type="NCBI Taxonomy" id="188477"/>
    <lineage>
        <taxon>Eukaryota</taxon>
        <taxon>Metazoa</taxon>
        <taxon>Spiralia</taxon>
        <taxon>Lophotrochozoa</taxon>
        <taxon>Mollusca</taxon>
        <taxon>Gastropoda</taxon>
        <taxon>Heterobranchia</taxon>
        <taxon>Euthyneura</taxon>
        <taxon>Panpulmonata</taxon>
        <taxon>Sacoglossa</taxon>
        <taxon>Placobranchoidea</taxon>
        <taxon>Plakobranchidae</taxon>
        <taxon>Elysia</taxon>
    </lineage>
</organism>
<evidence type="ECO:0000313" key="2">
    <source>
        <dbReference type="EMBL" id="RUS87329.1"/>
    </source>
</evidence>
<keyword evidence="1" id="KW-0732">Signal</keyword>
<name>A0A3S0ZVY6_ELYCH</name>
<gene>
    <name evidence="2" type="ORF">EGW08_004871</name>
</gene>
<evidence type="ECO:0000313" key="3">
    <source>
        <dbReference type="Proteomes" id="UP000271974"/>
    </source>
</evidence>
<feature type="chain" id="PRO_5018682564" description="DUF19 domain-containing protein" evidence="1">
    <location>
        <begin position="36"/>
        <end position="204"/>
    </location>
</feature>
<dbReference type="Proteomes" id="UP000271974">
    <property type="component" value="Unassembled WGS sequence"/>
</dbReference>
<reference evidence="2 3" key="1">
    <citation type="submission" date="2019-01" db="EMBL/GenBank/DDBJ databases">
        <title>A draft genome assembly of the solar-powered sea slug Elysia chlorotica.</title>
        <authorList>
            <person name="Cai H."/>
            <person name="Li Q."/>
            <person name="Fang X."/>
            <person name="Li J."/>
            <person name="Curtis N.E."/>
            <person name="Altenburger A."/>
            <person name="Shibata T."/>
            <person name="Feng M."/>
            <person name="Maeda T."/>
            <person name="Schwartz J.A."/>
            <person name="Shigenobu S."/>
            <person name="Lundholm N."/>
            <person name="Nishiyama T."/>
            <person name="Yang H."/>
            <person name="Hasebe M."/>
            <person name="Li S."/>
            <person name="Pierce S.K."/>
            <person name="Wang J."/>
        </authorList>
    </citation>
    <scope>NUCLEOTIDE SEQUENCE [LARGE SCALE GENOMIC DNA]</scope>
    <source>
        <strain evidence="2">EC2010</strain>
        <tissue evidence="2">Whole organism of an adult</tissue>
    </source>
</reference>
<dbReference type="EMBL" id="RQTK01000113">
    <property type="protein sequence ID" value="RUS87329.1"/>
    <property type="molecule type" value="Genomic_DNA"/>
</dbReference>
<comment type="caution">
    <text evidence="2">The sequence shown here is derived from an EMBL/GenBank/DDBJ whole genome shotgun (WGS) entry which is preliminary data.</text>
</comment>
<protein>
    <recommendedName>
        <fullName evidence="4">DUF19 domain-containing protein</fullName>
    </recommendedName>
</protein>
<evidence type="ECO:0008006" key="4">
    <source>
        <dbReference type="Google" id="ProtNLM"/>
    </source>
</evidence>